<dbReference type="Proteomes" id="UP000792457">
    <property type="component" value="Unassembled WGS sequence"/>
</dbReference>
<evidence type="ECO:0000256" key="1">
    <source>
        <dbReference type="SAM" id="MobiDB-lite"/>
    </source>
</evidence>
<reference evidence="2" key="1">
    <citation type="submission" date="2013-04" db="EMBL/GenBank/DDBJ databases">
        <authorList>
            <person name="Qu J."/>
            <person name="Murali S.C."/>
            <person name="Bandaranaike D."/>
            <person name="Bellair M."/>
            <person name="Blankenburg K."/>
            <person name="Chao H."/>
            <person name="Dinh H."/>
            <person name="Doddapaneni H."/>
            <person name="Downs B."/>
            <person name="Dugan-Rocha S."/>
            <person name="Elkadiri S."/>
            <person name="Gnanaolivu R.D."/>
            <person name="Hernandez B."/>
            <person name="Javaid M."/>
            <person name="Jayaseelan J.C."/>
            <person name="Lee S."/>
            <person name="Li M."/>
            <person name="Ming W."/>
            <person name="Munidasa M."/>
            <person name="Muniz J."/>
            <person name="Nguyen L."/>
            <person name="Ongeri F."/>
            <person name="Osuji N."/>
            <person name="Pu L.-L."/>
            <person name="Puazo M."/>
            <person name="Qu C."/>
            <person name="Quiroz J."/>
            <person name="Raj R."/>
            <person name="Weissenberger G."/>
            <person name="Xin Y."/>
            <person name="Zou X."/>
            <person name="Han Y."/>
            <person name="Richards S."/>
            <person name="Worley K."/>
            <person name="Muzny D."/>
            <person name="Gibbs R."/>
        </authorList>
    </citation>
    <scope>NUCLEOTIDE SEQUENCE</scope>
    <source>
        <strain evidence="2">Sampled in the wild</strain>
    </source>
</reference>
<evidence type="ECO:0000313" key="3">
    <source>
        <dbReference type="Proteomes" id="UP000792457"/>
    </source>
</evidence>
<dbReference type="EMBL" id="KZ308284">
    <property type="protein sequence ID" value="KAG8226493.1"/>
    <property type="molecule type" value="Genomic_DNA"/>
</dbReference>
<comment type="caution">
    <text evidence="2">The sequence shown here is derived from an EMBL/GenBank/DDBJ whole genome shotgun (WGS) entry which is preliminary data.</text>
</comment>
<organism evidence="2 3">
    <name type="scientific">Ladona fulva</name>
    <name type="common">Scarce chaser dragonfly</name>
    <name type="synonym">Libellula fulva</name>
    <dbReference type="NCBI Taxonomy" id="123851"/>
    <lineage>
        <taxon>Eukaryota</taxon>
        <taxon>Metazoa</taxon>
        <taxon>Ecdysozoa</taxon>
        <taxon>Arthropoda</taxon>
        <taxon>Hexapoda</taxon>
        <taxon>Insecta</taxon>
        <taxon>Pterygota</taxon>
        <taxon>Palaeoptera</taxon>
        <taxon>Odonata</taxon>
        <taxon>Epiprocta</taxon>
        <taxon>Anisoptera</taxon>
        <taxon>Libelluloidea</taxon>
        <taxon>Libellulidae</taxon>
        <taxon>Ladona</taxon>
    </lineage>
</organism>
<sequence length="97" mass="9523">MSCRLVRWGSVWEVGKGGTLEGGGDDLGGQGGESGRGGGVGKGGGAGVVSGRGRQGGWEGGSGVRWRAKGRGQGAAEVLAPLGGIKSATRIVTDLRC</sequence>
<protein>
    <submittedName>
        <fullName evidence="2">Uncharacterized protein</fullName>
    </submittedName>
</protein>
<proteinExistence type="predicted"/>
<keyword evidence="3" id="KW-1185">Reference proteome</keyword>
<gene>
    <name evidence="2" type="ORF">J437_LFUL007375</name>
</gene>
<evidence type="ECO:0000313" key="2">
    <source>
        <dbReference type="EMBL" id="KAG8226493.1"/>
    </source>
</evidence>
<feature type="region of interest" description="Disordered" evidence="1">
    <location>
        <begin position="17"/>
        <end position="63"/>
    </location>
</feature>
<name>A0A8K0K1Y7_LADFU</name>
<dbReference type="AlphaFoldDB" id="A0A8K0K1Y7"/>
<accession>A0A8K0K1Y7</accession>
<reference evidence="2" key="2">
    <citation type="submission" date="2017-10" db="EMBL/GenBank/DDBJ databases">
        <title>Ladona fulva Genome sequencing and assembly.</title>
        <authorList>
            <person name="Murali S."/>
            <person name="Richards S."/>
            <person name="Bandaranaike D."/>
            <person name="Bellair M."/>
            <person name="Blankenburg K."/>
            <person name="Chao H."/>
            <person name="Dinh H."/>
            <person name="Doddapaneni H."/>
            <person name="Dugan-Rocha S."/>
            <person name="Elkadiri S."/>
            <person name="Gnanaolivu R."/>
            <person name="Hernandez B."/>
            <person name="Skinner E."/>
            <person name="Javaid M."/>
            <person name="Lee S."/>
            <person name="Li M."/>
            <person name="Ming W."/>
            <person name="Munidasa M."/>
            <person name="Muniz J."/>
            <person name="Nguyen L."/>
            <person name="Hughes D."/>
            <person name="Osuji N."/>
            <person name="Pu L.-L."/>
            <person name="Puazo M."/>
            <person name="Qu C."/>
            <person name="Quiroz J."/>
            <person name="Raj R."/>
            <person name="Weissenberger G."/>
            <person name="Xin Y."/>
            <person name="Zou X."/>
            <person name="Han Y."/>
            <person name="Worley K."/>
            <person name="Muzny D."/>
            <person name="Gibbs R."/>
        </authorList>
    </citation>
    <scope>NUCLEOTIDE SEQUENCE</scope>
    <source>
        <strain evidence="2">Sampled in the wild</strain>
    </source>
</reference>